<accession>A0ACD3A860</accession>
<reference evidence="1 2" key="1">
    <citation type="journal article" date="2019" name="Nat. Ecol. Evol.">
        <title>Megaphylogeny resolves global patterns of mushroom evolution.</title>
        <authorList>
            <person name="Varga T."/>
            <person name="Krizsan K."/>
            <person name="Foldi C."/>
            <person name="Dima B."/>
            <person name="Sanchez-Garcia M."/>
            <person name="Sanchez-Ramirez S."/>
            <person name="Szollosi G.J."/>
            <person name="Szarkandi J.G."/>
            <person name="Papp V."/>
            <person name="Albert L."/>
            <person name="Andreopoulos W."/>
            <person name="Angelini C."/>
            <person name="Antonin V."/>
            <person name="Barry K.W."/>
            <person name="Bougher N.L."/>
            <person name="Buchanan P."/>
            <person name="Buyck B."/>
            <person name="Bense V."/>
            <person name="Catcheside P."/>
            <person name="Chovatia M."/>
            <person name="Cooper J."/>
            <person name="Damon W."/>
            <person name="Desjardin D."/>
            <person name="Finy P."/>
            <person name="Geml J."/>
            <person name="Haridas S."/>
            <person name="Hughes K."/>
            <person name="Justo A."/>
            <person name="Karasinski D."/>
            <person name="Kautmanova I."/>
            <person name="Kiss B."/>
            <person name="Kocsube S."/>
            <person name="Kotiranta H."/>
            <person name="LaButti K.M."/>
            <person name="Lechner B.E."/>
            <person name="Liimatainen K."/>
            <person name="Lipzen A."/>
            <person name="Lukacs Z."/>
            <person name="Mihaltcheva S."/>
            <person name="Morgado L.N."/>
            <person name="Niskanen T."/>
            <person name="Noordeloos M.E."/>
            <person name="Ohm R.A."/>
            <person name="Ortiz-Santana B."/>
            <person name="Ovrebo C."/>
            <person name="Racz N."/>
            <person name="Riley R."/>
            <person name="Savchenko A."/>
            <person name="Shiryaev A."/>
            <person name="Soop K."/>
            <person name="Spirin V."/>
            <person name="Szebenyi C."/>
            <person name="Tomsovsky M."/>
            <person name="Tulloss R.E."/>
            <person name="Uehling J."/>
            <person name="Grigoriev I.V."/>
            <person name="Vagvolgyi C."/>
            <person name="Papp T."/>
            <person name="Martin F.M."/>
            <person name="Miettinen O."/>
            <person name="Hibbett D.S."/>
            <person name="Nagy L.G."/>
        </authorList>
    </citation>
    <scope>NUCLEOTIDE SEQUENCE [LARGE SCALE GENOMIC DNA]</scope>
    <source>
        <strain evidence="1 2">NL-1719</strain>
    </source>
</reference>
<organism evidence="1 2">
    <name type="scientific">Pluteus cervinus</name>
    <dbReference type="NCBI Taxonomy" id="181527"/>
    <lineage>
        <taxon>Eukaryota</taxon>
        <taxon>Fungi</taxon>
        <taxon>Dikarya</taxon>
        <taxon>Basidiomycota</taxon>
        <taxon>Agaricomycotina</taxon>
        <taxon>Agaricomycetes</taxon>
        <taxon>Agaricomycetidae</taxon>
        <taxon>Agaricales</taxon>
        <taxon>Pluteineae</taxon>
        <taxon>Pluteaceae</taxon>
        <taxon>Pluteus</taxon>
    </lineage>
</organism>
<dbReference type="Proteomes" id="UP000308600">
    <property type="component" value="Unassembled WGS sequence"/>
</dbReference>
<dbReference type="EMBL" id="ML208610">
    <property type="protein sequence ID" value="TFK62043.1"/>
    <property type="molecule type" value="Genomic_DNA"/>
</dbReference>
<evidence type="ECO:0000313" key="1">
    <source>
        <dbReference type="EMBL" id="TFK62043.1"/>
    </source>
</evidence>
<gene>
    <name evidence="1" type="ORF">BDN72DRAFT_849122</name>
</gene>
<protein>
    <submittedName>
        <fullName evidence="1">Uncharacterized protein</fullName>
    </submittedName>
</protein>
<keyword evidence="2" id="KW-1185">Reference proteome</keyword>
<evidence type="ECO:0000313" key="2">
    <source>
        <dbReference type="Proteomes" id="UP000308600"/>
    </source>
</evidence>
<name>A0ACD3A860_9AGAR</name>
<sequence>MNGFRATTTSRFAIRERWEEGRRLWTTRFLAQKELTLWYVHPGCSVIGYSAGTFPSLLFLRRLV</sequence>
<proteinExistence type="predicted"/>